<dbReference type="EMBL" id="JXTB01000183">
    <property type="protein sequence ID" value="PON55502.1"/>
    <property type="molecule type" value="Genomic_DNA"/>
</dbReference>
<keyword evidence="3" id="KW-0812">Transmembrane</keyword>
<keyword evidence="3" id="KW-1133">Transmembrane helix</keyword>
<organism evidence="4 5">
    <name type="scientific">Parasponia andersonii</name>
    <name type="common">Sponia andersonii</name>
    <dbReference type="NCBI Taxonomy" id="3476"/>
    <lineage>
        <taxon>Eukaryota</taxon>
        <taxon>Viridiplantae</taxon>
        <taxon>Streptophyta</taxon>
        <taxon>Embryophyta</taxon>
        <taxon>Tracheophyta</taxon>
        <taxon>Spermatophyta</taxon>
        <taxon>Magnoliopsida</taxon>
        <taxon>eudicotyledons</taxon>
        <taxon>Gunneridae</taxon>
        <taxon>Pentapetalae</taxon>
        <taxon>rosids</taxon>
        <taxon>fabids</taxon>
        <taxon>Rosales</taxon>
        <taxon>Cannabaceae</taxon>
        <taxon>Parasponia</taxon>
    </lineage>
</organism>
<keyword evidence="3" id="KW-0472">Membrane</keyword>
<dbReference type="GO" id="GO:0004497">
    <property type="term" value="F:monooxygenase activity"/>
    <property type="evidence" value="ECO:0007669"/>
    <property type="project" value="TreeGrafter"/>
</dbReference>
<evidence type="ECO:0000256" key="2">
    <source>
        <dbReference type="SAM" id="MobiDB-lite"/>
    </source>
</evidence>
<dbReference type="GO" id="GO:0005509">
    <property type="term" value="F:calcium ion binding"/>
    <property type="evidence" value="ECO:0007669"/>
    <property type="project" value="TreeGrafter"/>
</dbReference>
<feature type="transmembrane region" description="Helical" evidence="3">
    <location>
        <begin position="101"/>
        <end position="124"/>
    </location>
</feature>
<comment type="caution">
    <text evidence="4">The sequence shown here is derived from an EMBL/GenBank/DDBJ whole genome shotgun (WGS) entry which is preliminary data.</text>
</comment>
<evidence type="ECO:0000313" key="5">
    <source>
        <dbReference type="Proteomes" id="UP000237105"/>
    </source>
</evidence>
<evidence type="ECO:0000256" key="1">
    <source>
        <dbReference type="ARBA" id="ARBA00006765"/>
    </source>
</evidence>
<evidence type="ECO:0000313" key="4">
    <source>
        <dbReference type="EMBL" id="PON55502.1"/>
    </source>
</evidence>
<comment type="similarity">
    <text evidence="1">Belongs to the caleosin family.</text>
</comment>
<dbReference type="Pfam" id="PF05042">
    <property type="entry name" value="Caleosin"/>
    <property type="match status" value="2"/>
</dbReference>
<dbReference type="PANTHER" id="PTHR31495:SF20">
    <property type="entry name" value="CALEOSIN-RELATED FAMILY PROTEIN"/>
    <property type="match status" value="1"/>
</dbReference>
<feature type="region of interest" description="Disordered" evidence="2">
    <location>
        <begin position="25"/>
        <end position="63"/>
    </location>
</feature>
<dbReference type="Proteomes" id="UP000237105">
    <property type="component" value="Unassembled WGS sequence"/>
</dbReference>
<gene>
    <name evidence="4" type="ORF">PanWU01x14_188170</name>
</gene>
<evidence type="ECO:0000256" key="3">
    <source>
        <dbReference type="SAM" id="Phobius"/>
    </source>
</evidence>
<protein>
    <submittedName>
        <fullName evidence="4">Caleosin-related</fullName>
    </submittedName>
</protein>
<name>A0A2P5C370_PARAD</name>
<accession>A0A2P5C370</accession>
<reference evidence="5" key="1">
    <citation type="submission" date="2016-06" db="EMBL/GenBank/DDBJ databases">
        <title>Parallel loss of symbiosis genes in relatives of nitrogen-fixing non-legume Parasponia.</title>
        <authorList>
            <person name="Van Velzen R."/>
            <person name="Holmer R."/>
            <person name="Bu F."/>
            <person name="Rutten L."/>
            <person name="Van Zeijl A."/>
            <person name="Liu W."/>
            <person name="Santuari L."/>
            <person name="Cao Q."/>
            <person name="Sharma T."/>
            <person name="Shen D."/>
            <person name="Roswanjaya Y."/>
            <person name="Wardhani T."/>
            <person name="Kalhor M.S."/>
            <person name="Jansen J."/>
            <person name="Van den Hoogen J."/>
            <person name="Gungor B."/>
            <person name="Hartog M."/>
            <person name="Hontelez J."/>
            <person name="Verver J."/>
            <person name="Yang W.-C."/>
            <person name="Schijlen E."/>
            <person name="Repin R."/>
            <person name="Schilthuizen M."/>
            <person name="Schranz E."/>
            <person name="Heidstra R."/>
            <person name="Miyata K."/>
            <person name="Fedorova E."/>
            <person name="Kohlen W."/>
            <person name="Bisseling T."/>
            <person name="Smit S."/>
            <person name="Geurts R."/>
        </authorList>
    </citation>
    <scope>NUCLEOTIDE SEQUENCE [LARGE SCALE GENOMIC DNA]</scope>
    <source>
        <strain evidence="5">cv. WU1-14</strain>
    </source>
</reference>
<dbReference type="STRING" id="3476.A0A2P5C370"/>
<keyword evidence="5" id="KW-1185">Reference proteome</keyword>
<dbReference type="AlphaFoldDB" id="A0A2P5C370"/>
<dbReference type="InterPro" id="IPR007736">
    <property type="entry name" value="Caleosin-related"/>
</dbReference>
<feature type="compositionally biased region" description="Polar residues" evidence="2">
    <location>
        <begin position="33"/>
        <end position="52"/>
    </location>
</feature>
<dbReference type="PANTHER" id="PTHR31495">
    <property type="entry name" value="PEROXYGENASE 3-RELATED"/>
    <property type="match status" value="1"/>
</dbReference>
<dbReference type="OrthoDB" id="640742at2759"/>
<proteinExistence type="inferred from homology"/>
<sequence>MATQESNDAVATVAEKAPITAEKKVRTDLETKLPNQSNYEIGSPSFNHTPSSDGAPDTENVNGTWGHKHQNMSVLQQHAAFSDQNNDGIIYPLETYRGPKIGYWKLGIFGFLTWIPSPFFPIYIKNLRRAKHGSDSGTFDTEGRYIPSNFENMFSKYARSVPDRLTLGELWHMTEANRNALDFFGWIDERGFLSKEAVRRCFDGSLFEYCDKVRNGDVGKRE</sequence>